<reference evidence="1 2" key="3">
    <citation type="journal article" date="2006" name="Nature">
        <title>The DNA sequence, annotation and analysis of human chromosome 3.</title>
        <authorList>
            <person name="Muzny D.M."/>
            <person name="Scherer S.E."/>
            <person name="Kaul R."/>
            <person name="Wang J."/>
            <person name="Yu J."/>
            <person name="Sudbrak R."/>
            <person name="Buhay C.J."/>
            <person name="Chen R."/>
            <person name="Cree A."/>
            <person name="Ding Y."/>
            <person name="Dugan-Rocha S."/>
            <person name="Gill R."/>
            <person name="Gunaratne P."/>
            <person name="Harris R.A."/>
            <person name="Hawes A.C."/>
            <person name="Hernandez J."/>
            <person name="Hodgson A.V."/>
            <person name="Hume J."/>
            <person name="Jackson A."/>
            <person name="Khan Z.M."/>
            <person name="Kovar-Smith C."/>
            <person name="Lewis L.R."/>
            <person name="Lozado R.J."/>
            <person name="Metzker M.L."/>
            <person name="Milosavljevic A."/>
            <person name="Miner G.R."/>
            <person name="Morgan M.B."/>
            <person name="Nazareth L.V."/>
            <person name="Scott G."/>
            <person name="Sodergren E."/>
            <person name="Song X.Z."/>
            <person name="Steffen D."/>
            <person name="Wei S."/>
            <person name="Wheeler D.A."/>
            <person name="Wright M.W."/>
            <person name="Worley K.C."/>
            <person name="Yuan Y."/>
            <person name="Zhang Z."/>
            <person name="Adams C.Q."/>
            <person name="Ansari-Lari M.A."/>
            <person name="Ayele M."/>
            <person name="Brown M.J."/>
            <person name="Chen G."/>
            <person name="Chen Z."/>
            <person name="Clendenning J."/>
            <person name="Clerc-Blankenburg K.P."/>
            <person name="Chen R."/>
            <person name="Chen Z."/>
            <person name="Davis C."/>
            <person name="Delgado O."/>
            <person name="Dinh H.H."/>
            <person name="Dong W."/>
            <person name="Draper H."/>
            <person name="Ernst S."/>
            <person name="Fu G."/>
            <person name="Gonzalez-Garay M.L."/>
            <person name="Garcia D.K."/>
            <person name="Gillett W."/>
            <person name="Gu J."/>
            <person name="Hao B."/>
            <person name="Haugen E."/>
            <person name="Havlak P."/>
            <person name="He X."/>
            <person name="Hennig S."/>
            <person name="Hu S."/>
            <person name="Huang W."/>
            <person name="Jackson L.R."/>
            <person name="Jacob L.S."/>
            <person name="Kelly S.H."/>
            <person name="Kube M."/>
            <person name="Levy R."/>
            <person name="Li Z."/>
            <person name="Liu B."/>
            <person name="Liu J."/>
            <person name="Liu W."/>
            <person name="Lu J."/>
            <person name="Maheshwari M."/>
            <person name="Nguyen B.V."/>
            <person name="Okwuonu G.O."/>
            <person name="Palmeiri A."/>
            <person name="Pasternak S."/>
            <person name="Perez L.M."/>
            <person name="Phelps K.A."/>
            <person name="Plopper F.J."/>
            <person name="Qiang B."/>
            <person name="Raymond C."/>
            <person name="Rodriguez R."/>
            <person name="Saenphimmachak C."/>
            <person name="Santibanez J."/>
            <person name="Shen H."/>
            <person name="Shen Y."/>
            <person name="Subramanian S."/>
            <person name="Tabor P.E."/>
            <person name="Verduzco D."/>
            <person name="Waldron L."/>
            <person name="Wang J."/>
            <person name="Wang J."/>
            <person name="Wang Q."/>
            <person name="Williams G.A."/>
            <person name="Wong G.K."/>
            <person name="Yao Z."/>
            <person name="Zhang J."/>
            <person name="Zhang X."/>
            <person name="Zhao G."/>
            <person name="Zhou J."/>
            <person name="Zhou Y."/>
            <person name="Nelson D."/>
            <person name="Lehrach H."/>
            <person name="Reinhardt R."/>
            <person name="Naylor S.L."/>
            <person name="Yang H."/>
            <person name="Olson M."/>
            <person name="Weinstock G."/>
            <person name="Gibbs R.A."/>
        </authorList>
    </citation>
    <scope>NUCLEOTIDE SEQUENCE [LARGE SCALE GENOMIC DNA]</scope>
</reference>
<keyword evidence="2" id="KW-1185">Reference proteome</keyword>
<dbReference type="HOGENOM" id="CLU_3435030_0_0_1"/>
<dbReference type="ChiTaRS" id="ANKRD28">
    <property type="organism name" value="human"/>
</dbReference>
<evidence type="ECO:0000313" key="1">
    <source>
        <dbReference type="Ensembl" id="ENSP00000389489.1"/>
    </source>
</evidence>
<proteinExistence type="predicted"/>
<dbReference type="UCSC" id="uc062heh.1">
    <property type="organism name" value="human"/>
</dbReference>
<evidence type="ECO:0000313" key="2">
    <source>
        <dbReference type="Proteomes" id="UP000005640"/>
    </source>
</evidence>
<dbReference type="OpenTargets" id="ENSG00000206560"/>
<accession>F8WDU2</accession>
<dbReference type="Ensembl" id="ENST00000439830.5">
    <property type="protein sequence ID" value="ENSP00000389489.1"/>
    <property type="gene ID" value="ENSG00000206560.12"/>
</dbReference>
<sequence>MAFLKLRDQACDWN</sequence>
<dbReference type="Bgee" id="ENSG00000206560">
    <property type="expression patterns" value="Expressed in corpus epididymis and 207 other cell types or tissues"/>
</dbReference>
<protein>
    <submittedName>
        <fullName evidence="1">Ankyrin repeat domain 28</fullName>
    </submittedName>
</protein>
<reference evidence="1 2" key="1">
    <citation type="journal article" date="2001" name="Nature">
        <title>Initial sequencing and analysis of the human genome.</title>
        <authorList>
            <consortium name="International Human Genome Sequencing Consortium"/>
            <person name="Lander E.S."/>
            <person name="Linton L.M."/>
            <person name="Birren B."/>
            <person name="Nusbaum C."/>
            <person name="Zody M.C."/>
            <person name="Baldwin J."/>
            <person name="Devon K."/>
            <person name="Dewar K."/>
            <person name="Doyle M."/>
            <person name="FitzHugh W."/>
            <person name="Funke R."/>
            <person name="Gage D."/>
            <person name="Harris K."/>
            <person name="Heaford A."/>
            <person name="Howland J."/>
            <person name="Kann L."/>
            <person name="Lehoczky J."/>
            <person name="LeVine R."/>
            <person name="McEwan P."/>
            <person name="McKernan K."/>
            <person name="Meldrim J."/>
            <person name="Mesirov J.P."/>
            <person name="Miranda C."/>
            <person name="Morris W."/>
            <person name="Naylor J."/>
            <person name="Raymond C."/>
            <person name="Rosetti M."/>
            <person name="Santos R."/>
            <person name="Sheridan A."/>
            <person name="Sougnez C."/>
            <person name="Stange-Thomann N."/>
            <person name="Stojanovic N."/>
            <person name="Subramanian A."/>
            <person name="Wyman D."/>
            <person name="Rogers J."/>
            <person name="Sulston J."/>
            <person name="Ainscough R."/>
            <person name="Beck S."/>
            <person name="Bentley D."/>
            <person name="Burton J."/>
            <person name="Clee C."/>
            <person name="Carter N."/>
            <person name="Coulson A."/>
            <person name="Deadman R."/>
            <person name="Deloukas P."/>
            <person name="Dunham A."/>
            <person name="Dunham I."/>
            <person name="Durbin R."/>
            <person name="French L."/>
            <person name="Grafham D."/>
            <person name="Gregory S."/>
            <person name="Hubbard T."/>
            <person name="Humphray S."/>
            <person name="Hunt A."/>
            <person name="Jones M."/>
            <person name="Lloyd C."/>
            <person name="McMurray A."/>
            <person name="Matthews L."/>
            <person name="Mercer S."/>
            <person name="Milne S."/>
            <person name="Mullikin J.C."/>
            <person name="Mungall A."/>
            <person name="Plumb R."/>
            <person name="Ross M."/>
            <person name="Shownkeen R."/>
            <person name="Sims S."/>
            <person name="Waterston R.H."/>
            <person name="Wilson R.K."/>
            <person name="Hillier L.W."/>
            <person name="McPherson J.D."/>
            <person name="Marra M.A."/>
            <person name="Mardis E.R."/>
            <person name="Fulton L.A."/>
            <person name="Chinwalla A.T."/>
            <person name="Pepin K.H."/>
            <person name="Gish W.R."/>
            <person name="Chissoe S.L."/>
            <person name="Wendl M.C."/>
            <person name="Delehaunty K.D."/>
            <person name="Miner T.L."/>
            <person name="Delehaunty A."/>
            <person name="Kramer J.B."/>
            <person name="Cook L.L."/>
            <person name="Fulton R.S."/>
            <person name="Johnson D.L."/>
            <person name="Minx P.J."/>
            <person name="Clifton S.W."/>
            <person name="Hawkins T."/>
            <person name="Branscomb E."/>
            <person name="Predki P."/>
            <person name="Richardson P."/>
            <person name="Wenning S."/>
            <person name="Slezak T."/>
            <person name="Doggett N."/>
            <person name="Cheng J.F."/>
            <person name="Olsen A."/>
            <person name="Lucas S."/>
            <person name="Elkin C."/>
            <person name="Uberbacher E."/>
            <person name="Frazier M."/>
            <person name="Gibbs R.A."/>
            <person name="Muzny D.M."/>
            <person name="Scherer S.E."/>
            <person name="Bouck J.B."/>
            <person name="Sodergren E.J."/>
            <person name="Worley K.C."/>
            <person name="Rives C.M."/>
            <person name="Gorrell J.H."/>
            <person name="Metzker M.L."/>
            <person name="Naylor S.L."/>
            <person name="Kucherlapati R.S."/>
            <person name="Nelson D.L."/>
            <person name="Weinstock G.M."/>
            <person name="Sakaki Y."/>
            <person name="Fujiyama A."/>
            <person name="Hattori M."/>
            <person name="Yada T."/>
            <person name="Toyoda A."/>
            <person name="Itoh T."/>
            <person name="Kawagoe C."/>
            <person name="Watanabe H."/>
            <person name="Totoki Y."/>
            <person name="Taylor T."/>
            <person name="Weissenbach J."/>
            <person name="Heilig R."/>
            <person name="Saurin W."/>
            <person name="Artiguenave F."/>
            <person name="Brottier P."/>
            <person name="Bruls T."/>
            <person name="Pelletier E."/>
            <person name="Robert C."/>
            <person name="Wincker P."/>
            <person name="Smith D.R."/>
            <person name="Doucette-Stamm L."/>
            <person name="Rubenfield M."/>
            <person name="Weinstock K."/>
            <person name="Lee H.M."/>
            <person name="Dubois J."/>
            <person name="Rosenthal A."/>
            <person name="Platzer M."/>
            <person name="Nyakatura G."/>
            <person name="Taudien S."/>
            <person name="Rump A."/>
            <person name="Yang H."/>
            <person name="Yu J."/>
            <person name="Wang J."/>
            <person name="Huang G."/>
            <person name="Gu J."/>
            <person name="Hood L."/>
            <person name="Rowen L."/>
            <person name="Madan A."/>
            <person name="Qin S."/>
            <person name="Davis R.W."/>
            <person name="Federspiel N.A."/>
            <person name="Abola A.P."/>
            <person name="Proctor M.J."/>
            <person name="Myers R.M."/>
            <person name="Schmutz J."/>
            <person name="Dickson M."/>
            <person name="Grimwood J."/>
            <person name="Cox D.R."/>
            <person name="Olson M.V."/>
            <person name="Kaul R."/>
            <person name="Raymond C."/>
            <person name="Shimizu N."/>
            <person name="Kawasaki K."/>
            <person name="Minoshima S."/>
            <person name="Evans G.A."/>
            <person name="Athanasiou M."/>
            <person name="Schultz R."/>
            <person name="Roe B.A."/>
            <person name="Chen F."/>
            <person name="Pan H."/>
            <person name="Ramser J."/>
            <person name="Lehrach H."/>
            <person name="Reinhardt R."/>
            <person name="McCombie W.R."/>
            <person name="de la Bastide M."/>
            <person name="Dedhia N."/>
            <person name="Blocker H."/>
            <person name="Hornischer K."/>
            <person name="Nordsiek G."/>
            <person name="Agarwala R."/>
            <person name="Aravind L."/>
            <person name="Bailey J.A."/>
            <person name="Bateman A."/>
            <person name="Batzoglou S."/>
            <person name="Birney E."/>
            <person name="Bork P."/>
            <person name="Brown D.G."/>
            <person name="Burge C.B."/>
            <person name="Cerutti L."/>
            <person name="Chen H.C."/>
            <person name="Church D."/>
            <person name="Clamp M."/>
            <person name="Copley R.R."/>
            <person name="Doerks T."/>
            <person name="Eddy S.R."/>
            <person name="Eichler E.E."/>
            <person name="Furey T.S."/>
            <person name="Galagan J."/>
            <person name="Gilbert J.G."/>
            <person name="Harmon C."/>
            <person name="Hayashizaki Y."/>
            <person name="Haussler D."/>
            <person name="Hermjakob H."/>
            <person name="Hokamp K."/>
            <person name="Jang W."/>
            <person name="Johnson L.S."/>
            <person name="Jones T.A."/>
            <person name="Kasif S."/>
            <person name="Kaspryzk A."/>
            <person name="Kennedy S."/>
            <person name="Kent W.J."/>
            <person name="Kitts P."/>
            <person name="Koonin E.V."/>
            <person name="Korf I."/>
            <person name="Kulp D."/>
            <person name="Lancet D."/>
            <person name="Lowe T.M."/>
            <person name="McLysaght A."/>
            <person name="Mikkelsen T."/>
            <person name="Moran J.V."/>
            <person name="Mulder N."/>
            <person name="Pollara V.J."/>
            <person name="Ponting C.P."/>
            <person name="Schuler G."/>
            <person name="Schultz J."/>
            <person name="Slater G."/>
            <person name="Smit A.F."/>
            <person name="Stupka E."/>
            <person name="Szustakowski J."/>
            <person name="Thierry-Mieg D."/>
            <person name="Thierry-Mieg J."/>
            <person name="Wagner L."/>
            <person name="Wallis J."/>
            <person name="Wheeler R."/>
            <person name="Williams A."/>
            <person name="Wolf Y.I."/>
            <person name="Wolfe K.H."/>
            <person name="Yang S.P."/>
            <person name="Yeh R.F."/>
            <person name="Collins F."/>
            <person name="Guyer M.S."/>
            <person name="Peterson J."/>
            <person name="Felsenfeld A."/>
            <person name="Wetterstrand K.A."/>
            <person name="Patrinos A."/>
            <person name="Morgan M.J."/>
            <person name="de Jong P."/>
            <person name="Catanese J.J."/>
            <person name="Osoegawa K."/>
            <person name="Shizuya H."/>
            <person name="Choi S."/>
            <person name="Chen Y.J."/>
        </authorList>
    </citation>
    <scope>NUCLEOTIDE SEQUENCE [LARGE SCALE GENOMIC DNA]</scope>
</reference>
<reference evidence="1" key="4">
    <citation type="submission" date="2025-08" db="UniProtKB">
        <authorList>
            <consortium name="Ensembl"/>
        </authorList>
    </citation>
    <scope>IDENTIFICATION</scope>
</reference>
<dbReference type="VEuPathDB" id="HostDB:ENSG00000206560"/>
<dbReference type="HGNC" id="HGNC:29024">
    <property type="gene designation" value="ANKRD28"/>
</dbReference>
<dbReference type="Proteomes" id="UP000005640">
    <property type="component" value="Chromosome 3"/>
</dbReference>
<dbReference type="EMBL" id="AC090950">
    <property type="status" value="NOT_ANNOTATED_CDS"/>
    <property type="molecule type" value="Genomic_DNA"/>
</dbReference>
<gene>
    <name evidence="1" type="primary">ANKRD28</name>
</gene>
<dbReference type="ExpressionAtlas" id="F8WDU2">
    <property type="expression patterns" value="baseline and differential"/>
</dbReference>
<dbReference type="EMBL" id="AC090945">
    <property type="status" value="NOT_ANNOTATED_CDS"/>
    <property type="molecule type" value="Genomic_DNA"/>
</dbReference>
<name>F8WDU2_HUMAN</name>
<dbReference type="GeneTree" id="ENSGT00950000182908"/>
<dbReference type="OrthoDB" id="7464126at2759"/>
<organism evidence="1 2">
    <name type="scientific">Homo sapiens</name>
    <name type="common">Human</name>
    <dbReference type="NCBI Taxonomy" id="9606"/>
    <lineage>
        <taxon>Eukaryota</taxon>
        <taxon>Metazoa</taxon>
        <taxon>Chordata</taxon>
        <taxon>Craniata</taxon>
        <taxon>Vertebrata</taxon>
        <taxon>Euteleostomi</taxon>
        <taxon>Mammalia</taxon>
        <taxon>Eutheria</taxon>
        <taxon>Euarchontoglires</taxon>
        <taxon>Primates</taxon>
        <taxon>Haplorrhini</taxon>
        <taxon>Catarrhini</taxon>
        <taxon>Hominidae</taxon>
        <taxon>Homo</taxon>
    </lineage>
</organism>
<reference evidence="1" key="5">
    <citation type="submission" date="2025-09" db="UniProtKB">
        <authorList>
            <consortium name="Ensembl"/>
        </authorList>
    </citation>
    <scope>IDENTIFICATION</scope>
</reference>
<reference evidence="1 2" key="2">
    <citation type="journal article" date="2004" name="Nature">
        <title>Finishing the euchromatic sequence of the human genome.</title>
        <authorList>
            <consortium name="International Human Genome Sequencing Consortium"/>
        </authorList>
    </citation>
    <scope>NUCLEOTIDE SEQUENCE [LARGE SCALE GENOMIC DNA]</scope>
</reference>